<accession>A0A2K8L561</accession>
<dbReference type="OrthoDB" id="503106at2"/>
<dbReference type="Proteomes" id="UP000231701">
    <property type="component" value="Chromosome"/>
</dbReference>
<dbReference type="InterPro" id="IPR053205">
    <property type="entry name" value="GHMP_kinase_L-arabinokinase"/>
</dbReference>
<dbReference type="KEGG" id="maes:Ga0123461_0946"/>
<dbReference type="RefSeq" id="WP_100277268.1">
    <property type="nucleotide sequence ID" value="NZ_CP018799.1"/>
</dbReference>
<dbReference type="PANTHER" id="PTHR38134">
    <property type="entry name" value="SLR1395 PROTEIN"/>
    <property type="match status" value="1"/>
</dbReference>
<evidence type="ECO:0008006" key="3">
    <source>
        <dbReference type="Google" id="ProtNLM"/>
    </source>
</evidence>
<gene>
    <name evidence="1" type="ORF">Ga0123461_0946</name>
</gene>
<protein>
    <recommendedName>
        <fullName evidence="3">Glycosyl transferase</fullName>
    </recommendedName>
</protein>
<reference evidence="1 2" key="1">
    <citation type="submission" date="2016-12" db="EMBL/GenBank/DDBJ databases">
        <title>Isolation and genomic insights into novel planktonic Zetaproteobacteria from stratified waters of the Chesapeake Bay.</title>
        <authorList>
            <person name="McAllister S.M."/>
            <person name="Kato S."/>
            <person name="Chan C.S."/>
            <person name="Chiu B.K."/>
            <person name="Field E.K."/>
        </authorList>
    </citation>
    <scope>NUCLEOTIDE SEQUENCE [LARGE SCALE GENOMIC DNA]</scope>
    <source>
        <strain evidence="1 2">CP-5</strain>
    </source>
</reference>
<dbReference type="PANTHER" id="PTHR38134:SF2">
    <property type="entry name" value="GALACTOKINASE"/>
    <property type="match status" value="1"/>
</dbReference>
<sequence length="352" mass="39105">MNIAVYISGHGFGHLAQTAPVLNRLYQSRPSCRFLIRCSLPEPELLARLDFNFELESEPVDLGVIQKSAIEEDREGSIAQMRAWTVGLDTRIDREVSLLNAFKPDLVLSDISPLAFPAARALAVPGIGLATLDWHTIYSHWLDANDPIIQALKRAYEVCDLLLSPPMAMDMQVFPNRQSIPLIAAYPGRVNFVARQGRKKCALVIFGGSNQPPYDLNALGEMSDWLFLIPGAPEHAPDNVHSISFSNSLKAVDLMPHVDAVVCKPGYGILAECWRTSRPMVWVERPDFPEYPMLKKWLDEVFPSQGMNRSDFQSGNWLAMLEGAVASTREFPDLGRDGAEVASEIIISMLEG</sequence>
<evidence type="ECO:0000313" key="1">
    <source>
        <dbReference type="EMBL" id="ATX79366.1"/>
    </source>
</evidence>
<proteinExistence type="predicted"/>
<name>A0A2K8L561_MARES</name>
<evidence type="ECO:0000313" key="2">
    <source>
        <dbReference type="Proteomes" id="UP000231701"/>
    </source>
</evidence>
<dbReference type="AlphaFoldDB" id="A0A2K8L561"/>
<dbReference type="SUPFAM" id="SSF53756">
    <property type="entry name" value="UDP-Glycosyltransferase/glycogen phosphorylase"/>
    <property type="match status" value="1"/>
</dbReference>
<keyword evidence="2" id="KW-1185">Reference proteome</keyword>
<dbReference type="Gene3D" id="3.40.50.2000">
    <property type="entry name" value="Glycogen Phosphorylase B"/>
    <property type="match status" value="2"/>
</dbReference>
<dbReference type="EMBL" id="CP018799">
    <property type="protein sequence ID" value="ATX79366.1"/>
    <property type="molecule type" value="Genomic_DNA"/>
</dbReference>
<organism evidence="1 2">
    <name type="scientific">Mariprofundus aestuarium</name>
    <dbReference type="NCBI Taxonomy" id="1921086"/>
    <lineage>
        <taxon>Bacteria</taxon>
        <taxon>Pseudomonadati</taxon>
        <taxon>Pseudomonadota</taxon>
        <taxon>Candidatius Mariprofundia</taxon>
        <taxon>Mariprofundales</taxon>
        <taxon>Mariprofundaceae</taxon>
        <taxon>Mariprofundus</taxon>
    </lineage>
</organism>